<evidence type="ECO:0000313" key="7">
    <source>
        <dbReference type="Proteomes" id="UP000255326"/>
    </source>
</evidence>
<dbReference type="PIRSF" id="PIRSF006815">
    <property type="entry name" value="GcvPA"/>
    <property type="match status" value="1"/>
</dbReference>
<evidence type="ECO:0000256" key="3">
    <source>
        <dbReference type="ARBA" id="ARBA00049026"/>
    </source>
</evidence>
<name>A0A370GBG8_9BACI</name>
<dbReference type="InterPro" id="IPR015422">
    <property type="entry name" value="PyrdxlP-dep_Trfase_small"/>
</dbReference>
<protein>
    <recommendedName>
        <fullName evidence="4">Probable glycine dehydrogenase (decarboxylating) subunit 1</fullName>
        <ecNumber evidence="4">1.4.4.2</ecNumber>
    </recommendedName>
    <alternativeName>
        <fullName evidence="4">Glycine cleavage system P-protein subunit 1</fullName>
    </alternativeName>
    <alternativeName>
        <fullName evidence="4">Glycine decarboxylase subunit 1</fullName>
    </alternativeName>
    <alternativeName>
        <fullName evidence="4">Glycine dehydrogenase (aminomethyl-transferring) subunit 1</fullName>
    </alternativeName>
</protein>
<dbReference type="InterPro" id="IPR049315">
    <property type="entry name" value="GDC-P_N"/>
</dbReference>
<proteinExistence type="inferred from homology"/>
<organism evidence="6 7">
    <name type="scientific">Falsibacillus pallidus</name>
    <dbReference type="NCBI Taxonomy" id="493781"/>
    <lineage>
        <taxon>Bacteria</taxon>
        <taxon>Bacillati</taxon>
        <taxon>Bacillota</taxon>
        <taxon>Bacilli</taxon>
        <taxon>Bacillales</taxon>
        <taxon>Bacillaceae</taxon>
        <taxon>Falsibacillus</taxon>
    </lineage>
</organism>
<dbReference type="CDD" id="cd00613">
    <property type="entry name" value="GDC-P"/>
    <property type="match status" value="1"/>
</dbReference>
<feature type="domain" description="Glycine cleavage system P-protein N-terminal" evidence="5">
    <location>
        <begin position="3"/>
        <end position="442"/>
    </location>
</feature>
<reference evidence="6 7" key="1">
    <citation type="submission" date="2018-07" db="EMBL/GenBank/DDBJ databases">
        <title>Genomic Encyclopedia of Type Strains, Phase IV (KMG-IV): sequencing the most valuable type-strain genomes for metagenomic binning, comparative biology and taxonomic classification.</title>
        <authorList>
            <person name="Goeker M."/>
        </authorList>
    </citation>
    <scope>NUCLEOTIDE SEQUENCE [LARGE SCALE GENOMIC DNA]</scope>
    <source>
        <strain evidence="6 7">DSM 25281</strain>
    </source>
</reference>
<dbReference type="Gene3D" id="3.90.1150.10">
    <property type="entry name" value="Aspartate Aminotransferase, domain 1"/>
    <property type="match status" value="1"/>
</dbReference>
<comment type="function">
    <text evidence="1 4">The glycine cleavage system catalyzes the degradation of glycine. The P protein binds the alpha-amino group of glycine through its pyridoxal phosphate cofactor; CO(2) is released and the remaining methylamine moiety is then transferred to the lipoamide cofactor of the H protein.</text>
</comment>
<comment type="similarity">
    <text evidence="4">Belongs to the GcvP family. N-terminal subunit subfamily.</text>
</comment>
<comment type="caution">
    <text evidence="6">The sequence shown here is derived from an EMBL/GenBank/DDBJ whole genome shotgun (WGS) entry which is preliminary data.</text>
</comment>
<dbReference type="SUPFAM" id="SSF53383">
    <property type="entry name" value="PLP-dependent transferases"/>
    <property type="match status" value="1"/>
</dbReference>
<dbReference type="PANTHER" id="PTHR42806">
    <property type="entry name" value="GLYCINE CLEAVAGE SYSTEM P-PROTEIN"/>
    <property type="match status" value="1"/>
</dbReference>
<dbReference type="EC" id="1.4.4.2" evidence="4"/>
<dbReference type="NCBIfam" id="NF001696">
    <property type="entry name" value="PRK00451.1"/>
    <property type="match status" value="1"/>
</dbReference>
<dbReference type="InterPro" id="IPR015421">
    <property type="entry name" value="PyrdxlP-dep_Trfase_major"/>
</dbReference>
<dbReference type="GO" id="GO:0019464">
    <property type="term" value="P:glycine decarboxylation via glycine cleavage system"/>
    <property type="evidence" value="ECO:0007669"/>
    <property type="project" value="UniProtKB-UniRule"/>
</dbReference>
<evidence type="ECO:0000313" key="6">
    <source>
        <dbReference type="EMBL" id="RDI41172.1"/>
    </source>
</evidence>
<dbReference type="GO" id="GO:0004375">
    <property type="term" value="F:glycine dehydrogenase (decarboxylating) activity"/>
    <property type="evidence" value="ECO:0007669"/>
    <property type="project" value="UniProtKB-EC"/>
</dbReference>
<dbReference type="RefSeq" id="WP_114746159.1">
    <property type="nucleotide sequence ID" value="NZ_QQAY01000009.1"/>
</dbReference>
<dbReference type="AlphaFoldDB" id="A0A370GBG8"/>
<evidence type="ECO:0000259" key="5">
    <source>
        <dbReference type="Pfam" id="PF02347"/>
    </source>
</evidence>
<evidence type="ECO:0000256" key="1">
    <source>
        <dbReference type="ARBA" id="ARBA00003788"/>
    </source>
</evidence>
<dbReference type="PANTHER" id="PTHR42806:SF1">
    <property type="entry name" value="GLYCINE DEHYDROGENASE (DECARBOXYLATING)"/>
    <property type="match status" value="1"/>
</dbReference>
<dbReference type="InterPro" id="IPR020581">
    <property type="entry name" value="GDC_P"/>
</dbReference>
<dbReference type="GO" id="GO:0009116">
    <property type="term" value="P:nucleoside metabolic process"/>
    <property type="evidence" value="ECO:0007669"/>
    <property type="project" value="InterPro"/>
</dbReference>
<keyword evidence="7" id="KW-1185">Reference proteome</keyword>
<dbReference type="Pfam" id="PF02347">
    <property type="entry name" value="GDC-P"/>
    <property type="match status" value="1"/>
</dbReference>
<dbReference type="Gene3D" id="3.40.640.10">
    <property type="entry name" value="Type I PLP-dependent aspartate aminotransferase-like (Major domain)"/>
    <property type="match status" value="1"/>
</dbReference>
<dbReference type="InterPro" id="IPR015424">
    <property type="entry name" value="PyrdxlP-dep_Trfase"/>
</dbReference>
<comment type="catalytic activity">
    <reaction evidence="3 4">
        <text>N(6)-[(R)-lipoyl]-L-lysyl-[glycine-cleavage complex H protein] + glycine + H(+) = N(6)-[(R)-S(8)-aminomethyldihydrolipoyl]-L-lysyl-[glycine-cleavage complex H protein] + CO2</text>
        <dbReference type="Rhea" id="RHEA:24304"/>
        <dbReference type="Rhea" id="RHEA-COMP:10494"/>
        <dbReference type="Rhea" id="RHEA-COMP:10495"/>
        <dbReference type="ChEBI" id="CHEBI:15378"/>
        <dbReference type="ChEBI" id="CHEBI:16526"/>
        <dbReference type="ChEBI" id="CHEBI:57305"/>
        <dbReference type="ChEBI" id="CHEBI:83099"/>
        <dbReference type="ChEBI" id="CHEBI:83143"/>
        <dbReference type="EC" id="1.4.4.2"/>
    </reaction>
</comment>
<dbReference type="Proteomes" id="UP000255326">
    <property type="component" value="Unassembled WGS sequence"/>
</dbReference>
<dbReference type="EMBL" id="QQAY01000009">
    <property type="protein sequence ID" value="RDI41172.1"/>
    <property type="molecule type" value="Genomic_DNA"/>
</dbReference>
<dbReference type="HAMAP" id="MF_00712">
    <property type="entry name" value="GcvPA"/>
    <property type="match status" value="1"/>
</dbReference>
<dbReference type="InterPro" id="IPR023010">
    <property type="entry name" value="GcvPA"/>
</dbReference>
<evidence type="ECO:0000256" key="2">
    <source>
        <dbReference type="ARBA" id="ARBA00023002"/>
    </source>
</evidence>
<sequence>MKHRYLPMTEQDQKEMLDAIGVENINELFEDIPEKVRFNGEYNIKKAKSETELLKELSELASKNADLRSHASFLGAGVYDHYIPTIVDHVISRSEFYTAYTPYQPEISQGELQAIFEFQSMICELTGMDVANSSMYDGGTSLAEAAMLSAGHTRRKKIVISEAVNPESRAVVKSYAKGQYIDVIEVPHKNGVTDLEALKAEMNDDVAAVIVQYPNFFGQIESLKEIEPIAHDHKSLFVVSSNPLSLGALTPPGALGADIVVGDAQPFGIPSAFGGPHCGYFAVTSKLMRKVPGRLVGQTVDEDGKRGFVLTLQAREQHIRRDKATSNICSNQALNALAASVAMTALGKKGMAEIAMQNIQKAHYAKQAFKENGFEAVFDGPSFNEFVIKLQKPVKELNKTLLNRSKIIGGYDLGRDYPELENHMLVAVTELRTKEEIDTFVKEVRGSHE</sequence>
<comment type="subunit">
    <text evidence="4">The glycine cleavage system is composed of four proteins: P, T, L and H. In this organism, the P 'protein' is a heterodimer of two subunits.</text>
</comment>
<dbReference type="OrthoDB" id="9771867at2"/>
<gene>
    <name evidence="4" type="primary">gcvPA</name>
    <name evidence="6" type="ORF">DFR59_10917</name>
</gene>
<keyword evidence="2 4" id="KW-0560">Oxidoreductase</keyword>
<evidence type="ECO:0000256" key="4">
    <source>
        <dbReference type="HAMAP-Rule" id="MF_00712"/>
    </source>
</evidence>
<accession>A0A370GBG8</accession>
<dbReference type="FunFam" id="3.40.640.10:FF:000113">
    <property type="entry name" value="Probable glycine dehydrogenase (decarboxylating) subunit 1"/>
    <property type="match status" value="1"/>
</dbReference>